<keyword evidence="2" id="KW-1185">Reference proteome</keyword>
<evidence type="ECO:0000313" key="1">
    <source>
        <dbReference type="EMBL" id="KEQ30545.1"/>
    </source>
</evidence>
<dbReference type="OrthoDB" id="635356at2"/>
<name>A0A081PIM2_9SPHI</name>
<gene>
    <name evidence="1" type="ORF">N180_12825</name>
</gene>
<comment type="caution">
    <text evidence="1">The sequence shown here is derived from an EMBL/GenBank/DDBJ whole genome shotgun (WGS) entry which is preliminary data.</text>
</comment>
<dbReference type="eggNOG" id="ENOG502Z9UN">
    <property type="taxonomic scope" value="Bacteria"/>
</dbReference>
<dbReference type="AlphaFoldDB" id="A0A081PIM2"/>
<organism evidence="1 2">
    <name type="scientific">Pedobacter antarcticus 4BY</name>
    <dbReference type="NCBI Taxonomy" id="1358423"/>
    <lineage>
        <taxon>Bacteria</taxon>
        <taxon>Pseudomonadati</taxon>
        <taxon>Bacteroidota</taxon>
        <taxon>Sphingobacteriia</taxon>
        <taxon>Sphingobacteriales</taxon>
        <taxon>Sphingobacteriaceae</taxon>
        <taxon>Pedobacter</taxon>
    </lineage>
</organism>
<reference evidence="1 2" key="1">
    <citation type="journal article" date="1992" name="Int. J. Syst. Bacteriol.">
        <title>Sphingobacterium antarcticus sp. nov. a Psychrotrophic Bacterium from the Soils of Schirmacher Oasis, Antarctica.</title>
        <authorList>
            <person name="Shivaji S."/>
            <person name="Ray M.K."/>
            <person name="Rao N.S."/>
            <person name="Saiserr L."/>
            <person name="Jagannadham M.V."/>
            <person name="Kumar G.S."/>
            <person name="Reddy G."/>
            <person name="Bhargava P.M."/>
        </authorList>
    </citation>
    <scope>NUCLEOTIDE SEQUENCE [LARGE SCALE GENOMIC DNA]</scope>
    <source>
        <strain evidence="1 2">4BY</strain>
    </source>
</reference>
<accession>A0A081PIM2</accession>
<dbReference type="RefSeq" id="WP_037439508.1">
    <property type="nucleotide sequence ID" value="NZ_JNFF01000034.1"/>
</dbReference>
<evidence type="ECO:0000313" key="2">
    <source>
        <dbReference type="Proteomes" id="UP000028007"/>
    </source>
</evidence>
<dbReference type="EMBL" id="JNFF01000034">
    <property type="protein sequence ID" value="KEQ30545.1"/>
    <property type="molecule type" value="Genomic_DNA"/>
</dbReference>
<sequence length="321" mass="37129">MADKPTFWKRTGLQDLFLPSSKKSLTPEVKSLSPDEVYQYILEKFKSSIEELSFANRVVFYHEYIICFNEADYKEFLAHKQGLFGIIVHECVRQFYAILAAKRKSGQTVMPSGSKWVFRLVSHPDYNRGDKGFIGKLLPESHQKEENLRVTFIPRQTGIAETLDLNQEMLSGFTYYSEGYYELPFETGLQVPEAADMQKTKRFSGKKGFAKLEIMMPDARFRGKKVEYLMEKEDLLVSGQEENNSNQDNFYIPSEWVNSPHLRIVYRKSEEKLYLATFGEKTLLNEQELPFSSPAAPVWTELPYNSKVLLNGIIGMNIYKP</sequence>
<proteinExistence type="predicted"/>
<protein>
    <submittedName>
        <fullName evidence="1">Uncharacterized protein</fullName>
    </submittedName>
</protein>
<dbReference type="Proteomes" id="UP000028007">
    <property type="component" value="Unassembled WGS sequence"/>
</dbReference>